<reference evidence="8 9" key="1">
    <citation type="journal article" date="2012" name="Microbes Environ.">
        <title>Complete genome sequence of Bradyrhizobium sp. S23321: insights into symbiosis evolution in soil oligotrophs.</title>
        <authorList>
            <person name="Okubo T."/>
            <person name="Tsukui T."/>
            <person name="Maita H."/>
            <person name="Okamoto S."/>
            <person name="Oshima K."/>
            <person name="Fujisawa T."/>
            <person name="Saito A."/>
            <person name="Futamata H."/>
            <person name="Hattori R."/>
            <person name="Shimomura Y."/>
            <person name="Haruta S."/>
            <person name="Morimoto S."/>
            <person name="Wang Y."/>
            <person name="Sakai Y."/>
            <person name="Hattori M."/>
            <person name="Aizawa S."/>
            <person name="Nagashima K.V.P."/>
            <person name="Masuda S."/>
            <person name="Hattori T."/>
            <person name="Yamashita A."/>
            <person name="Bao Z."/>
            <person name="Hayatsu M."/>
            <person name="Kajiya-Kanegae H."/>
            <person name="Yoshinaga I."/>
            <person name="Sakamoto K."/>
            <person name="Toyota K."/>
            <person name="Nakao M."/>
            <person name="Kohara M."/>
            <person name="Anda M."/>
            <person name="Niwa R."/>
            <person name="Jung-Hwan P."/>
            <person name="Sameshima-Saito R."/>
            <person name="Tokuda S."/>
            <person name="Yamamoto S."/>
            <person name="Yamamoto S."/>
            <person name="Yokoyama T."/>
            <person name="Akutsu T."/>
            <person name="Nakamura Y."/>
            <person name="Nakahira-Yanaka Y."/>
            <person name="Takada Hoshino Y."/>
            <person name="Hirakawa H."/>
            <person name="Mitsui H."/>
            <person name="Terasawa K."/>
            <person name="Itakura M."/>
            <person name="Sato S."/>
            <person name="Ikeda-Ohtsubo W."/>
            <person name="Sakakura N."/>
            <person name="Kaminuma E."/>
            <person name="Minamisawa K."/>
        </authorList>
    </citation>
    <scope>NUCLEOTIDE SEQUENCE [LARGE SCALE GENOMIC DNA]</scope>
    <source>
        <strain evidence="8 9">S23321</strain>
    </source>
</reference>
<proteinExistence type="inferred from homology"/>
<dbReference type="Gene3D" id="3.30.70.100">
    <property type="match status" value="1"/>
</dbReference>
<dbReference type="Proteomes" id="UP000007886">
    <property type="component" value="Chromosome"/>
</dbReference>
<evidence type="ECO:0000256" key="5">
    <source>
        <dbReference type="PROSITE-ProRule" id="PRU00520"/>
    </source>
</evidence>
<name>A0AAI8MDI5_9BRAD</name>
<dbReference type="InterPro" id="IPR036046">
    <property type="entry name" value="Acylphosphatase-like_dom_sf"/>
</dbReference>
<evidence type="ECO:0000256" key="2">
    <source>
        <dbReference type="ARBA" id="ARBA00012150"/>
    </source>
</evidence>
<dbReference type="InterPro" id="IPR001792">
    <property type="entry name" value="Acylphosphatase-like_dom"/>
</dbReference>
<dbReference type="PROSITE" id="PS51160">
    <property type="entry name" value="ACYLPHOSPHATASE_3"/>
    <property type="match status" value="1"/>
</dbReference>
<dbReference type="PANTHER" id="PTHR47268">
    <property type="entry name" value="ACYLPHOSPHATASE"/>
    <property type="match status" value="1"/>
</dbReference>
<dbReference type="KEGG" id="brs:S23_30230"/>
<evidence type="ECO:0000256" key="4">
    <source>
        <dbReference type="ARBA" id="ARBA00047645"/>
    </source>
</evidence>
<dbReference type="PROSITE" id="PS00151">
    <property type="entry name" value="ACYLPHOSPHATASE_2"/>
    <property type="match status" value="1"/>
</dbReference>
<dbReference type="SUPFAM" id="SSF54975">
    <property type="entry name" value="Acylphosphatase/BLUF domain-like"/>
    <property type="match status" value="1"/>
</dbReference>
<dbReference type="InterPro" id="IPR020456">
    <property type="entry name" value="Acylphosphatase"/>
</dbReference>
<comment type="catalytic activity">
    <reaction evidence="4 5">
        <text>an acyl phosphate + H2O = a carboxylate + phosphate + H(+)</text>
        <dbReference type="Rhea" id="RHEA:14965"/>
        <dbReference type="ChEBI" id="CHEBI:15377"/>
        <dbReference type="ChEBI" id="CHEBI:15378"/>
        <dbReference type="ChEBI" id="CHEBI:29067"/>
        <dbReference type="ChEBI" id="CHEBI:43474"/>
        <dbReference type="ChEBI" id="CHEBI:59918"/>
        <dbReference type="EC" id="3.6.1.7"/>
    </reaction>
</comment>
<feature type="active site" evidence="5">
    <location>
        <position position="20"/>
    </location>
</feature>
<keyword evidence="9" id="KW-1185">Reference proteome</keyword>
<dbReference type="Pfam" id="PF00708">
    <property type="entry name" value="Acylphosphatase"/>
    <property type="match status" value="1"/>
</dbReference>
<gene>
    <name evidence="8" type="ORF">S23_30230</name>
</gene>
<dbReference type="GO" id="GO:0003998">
    <property type="term" value="F:acylphosphatase activity"/>
    <property type="evidence" value="ECO:0007669"/>
    <property type="project" value="UniProtKB-EC"/>
</dbReference>
<evidence type="ECO:0000256" key="3">
    <source>
        <dbReference type="ARBA" id="ARBA00022801"/>
    </source>
</evidence>
<dbReference type="InterPro" id="IPR017968">
    <property type="entry name" value="Acylphosphatase_CS"/>
</dbReference>
<evidence type="ECO:0000256" key="1">
    <source>
        <dbReference type="ARBA" id="ARBA00005614"/>
    </source>
</evidence>
<evidence type="ECO:0000313" key="9">
    <source>
        <dbReference type="Proteomes" id="UP000007886"/>
    </source>
</evidence>
<evidence type="ECO:0000259" key="7">
    <source>
        <dbReference type="PROSITE" id="PS51160"/>
    </source>
</evidence>
<keyword evidence="3 5" id="KW-0378">Hydrolase</keyword>
<dbReference type="EC" id="3.6.1.7" evidence="2 5"/>
<evidence type="ECO:0000313" key="8">
    <source>
        <dbReference type="EMBL" id="BAL76230.1"/>
    </source>
</evidence>
<accession>A0AAI8MDI5</accession>
<evidence type="ECO:0000256" key="6">
    <source>
        <dbReference type="RuleBase" id="RU004168"/>
    </source>
</evidence>
<sequence length="99" mass="10692">MSQAILQVMIRGRVQGVGYRAWVESQAVTCGLEGWVRNRRDGGVEALFAGPPNHVAEMVALCRHGPPSSRVDSVTSETASVDELNLRRAGETFSVLPTV</sequence>
<protein>
    <recommendedName>
        <fullName evidence="2 5">acylphosphatase</fullName>
        <ecNumber evidence="2 5">3.6.1.7</ecNumber>
    </recommendedName>
</protein>
<organism evidence="8 9">
    <name type="scientific">Bradyrhizobium cosmicum</name>
    <dbReference type="NCBI Taxonomy" id="1404864"/>
    <lineage>
        <taxon>Bacteria</taxon>
        <taxon>Pseudomonadati</taxon>
        <taxon>Pseudomonadota</taxon>
        <taxon>Alphaproteobacteria</taxon>
        <taxon>Hyphomicrobiales</taxon>
        <taxon>Nitrobacteraceae</taxon>
        <taxon>Bradyrhizobium</taxon>
    </lineage>
</organism>
<comment type="similarity">
    <text evidence="1 6">Belongs to the acylphosphatase family.</text>
</comment>
<feature type="domain" description="Acylphosphatase-like" evidence="7">
    <location>
        <begin position="5"/>
        <end position="97"/>
    </location>
</feature>
<dbReference type="PANTHER" id="PTHR47268:SF4">
    <property type="entry name" value="ACYLPHOSPHATASE"/>
    <property type="match status" value="1"/>
</dbReference>
<dbReference type="EMBL" id="AP012279">
    <property type="protein sequence ID" value="BAL76230.1"/>
    <property type="molecule type" value="Genomic_DNA"/>
</dbReference>
<dbReference type="NCBIfam" id="NF010996">
    <property type="entry name" value="PRK14421.1"/>
    <property type="match status" value="1"/>
</dbReference>
<dbReference type="RefSeq" id="WP_015685532.1">
    <property type="nucleotide sequence ID" value="NC_017082.1"/>
</dbReference>
<dbReference type="AlphaFoldDB" id="A0AAI8MDI5"/>
<feature type="active site" evidence="5">
    <location>
        <position position="38"/>
    </location>
</feature>